<dbReference type="CDD" id="cd00609">
    <property type="entry name" value="AAT_like"/>
    <property type="match status" value="1"/>
</dbReference>
<organism evidence="9 10">
    <name type="scientific">Paramesorhizobium deserti</name>
    <dbReference type="NCBI Taxonomy" id="1494590"/>
    <lineage>
        <taxon>Bacteria</taxon>
        <taxon>Pseudomonadati</taxon>
        <taxon>Pseudomonadota</taxon>
        <taxon>Alphaproteobacteria</taxon>
        <taxon>Hyphomicrobiales</taxon>
        <taxon>Phyllobacteriaceae</taxon>
        <taxon>Paramesorhizobium</taxon>
    </lineage>
</organism>
<comment type="similarity">
    <text evidence="2 7">Belongs to the class-I pyridoxal-phosphate-dependent aminotransferase family.</text>
</comment>
<accession>A0A135HR97</accession>
<evidence type="ECO:0000256" key="2">
    <source>
        <dbReference type="ARBA" id="ARBA00007441"/>
    </source>
</evidence>
<dbReference type="Pfam" id="PF00155">
    <property type="entry name" value="Aminotran_1_2"/>
    <property type="match status" value="1"/>
</dbReference>
<evidence type="ECO:0000313" key="9">
    <source>
        <dbReference type="EMBL" id="KXF75716.1"/>
    </source>
</evidence>
<evidence type="ECO:0000313" key="10">
    <source>
        <dbReference type="Proteomes" id="UP000070107"/>
    </source>
</evidence>
<keyword evidence="10" id="KW-1185">Reference proteome</keyword>
<evidence type="ECO:0000256" key="3">
    <source>
        <dbReference type="ARBA" id="ARBA00022576"/>
    </source>
</evidence>
<gene>
    <name evidence="9" type="ORF">ATN84_17210</name>
</gene>
<dbReference type="NCBIfam" id="NF004770">
    <property type="entry name" value="PRK06108.1"/>
    <property type="match status" value="1"/>
</dbReference>
<dbReference type="GO" id="GO:0006520">
    <property type="term" value="P:amino acid metabolic process"/>
    <property type="evidence" value="ECO:0007669"/>
    <property type="project" value="InterPro"/>
</dbReference>
<dbReference type="InterPro" id="IPR004838">
    <property type="entry name" value="NHTrfase_class1_PyrdxlP-BS"/>
</dbReference>
<dbReference type="AlphaFoldDB" id="A0A135HR97"/>
<dbReference type="Proteomes" id="UP000070107">
    <property type="component" value="Unassembled WGS sequence"/>
</dbReference>
<evidence type="ECO:0000256" key="7">
    <source>
        <dbReference type="RuleBase" id="RU000481"/>
    </source>
</evidence>
<evidence type="ECO:0000256" key="5">
    <source>
        <dbReference type="ARBA" id="ARBA00022898"/>
    </source>
</evidence>
<dbReference type="EC" id="2.6.1.-" evidence="7"/>
<dbReference type="PANTHER" id="PTHR46383">
    <property type="entry name" value="ASPARTATE AMINOTRANSFERASE"/>
    <property type="match status" value="1"/>
</dbReference>
<dbReference type="InterPro" id="IPR015421">
    <property type="entry name" value="PyrdxlP-dep_Trfase_major"/>
</dbReference>
<dbReference type="EMBL" id="LNTU01000037">
    <property type="protein sequence ID" value="KXF75716.1"/>
    <property type="molecule type" value="Genomic_DNA"/>
</dbReference>
<dbReference type="OrthoDB" id="9804407at2"/>
<dbReference type="InterPro" id="IPR015422">
    <property type="entry name" value="PyrdxlP-dep_Trfase_small"/>
</dbReference>
<keyword evidence="3 7" id="KW-0032">Aminotransferase</keyword>
<name>A0A135HR97_9HYPH</name>
<dbReference type="GO" id="GO:0030170">
    <property type="term" value="F:pyridoxal phosphate binding"/>
    <property type="evidence" value="ECO:0007669"/>
    <property type="project" value="InterPro"/>
</dbReference>
<dbReference type="STRING" id="1494590.ATN84_17210"/>
<evidence type="ECO:0000256" key="6">
    <source>
        <dbReference type="ARBA" id="ARBA00049185"/>
    </source>
</evidence>
<dbReference type="Gene3D" id="3.40.640.10">
    <property type="entry name" value="Type I PLP-dependent aspartate aminotransferase-like (Major domain)"/>
    <property type="match status" value="1"/>
</dbReference>
<evidence type="ECO:0000259" key="8">
    <source>
        <dbReference type="Pfam" id="PF00155"/>
    </source>
</evidence>
<sequence length="399" mass="44309">MRGYILPQQFPAQARAQIQALSSSLIRDVANSAMNRTDVVPFWFGESDQPTPSFIREAAAQSLSRGETFYTQNLGRPYLRDAIADYMTRLHDRAIASDRIGVIASGVTALSIASQLLLSPEDRVVAITPLWPNITEIPRILSASVERVALNVHNGRWTLDLDRLLDALTPNTRMVIINSPNNPTGWTITDEQIAVVTAHCRKHGIWIMADDVYERLVYDTSRRSAPSFQRHCEPDDRLISINSFSKAWSMTGWRLGWLTCPTGLVADLAKLIEYNFSSVFEPVQRAGVIALQRGESEVEAMRDRLAKTRRLLEGALMDLPGVEAPEAGGAMYMFFRIAGQTNSLETAKRLVTEVGLGLAPGSAFGPEGDGWLRWCHAVADEAKLLDGVERLASFIRKNR</sequence>
<dbReference type="InterPro" id="IPR004839">
    <property type="entry name" value="Aminotransferase_I/II_large"/>
</dbReference>
<comment type="caution">
    <text evidence="9">The sequence shown here is derived from an EMBL/GenBank/DDBJ whole genome shotgun (WGS) entry which is preliminary data.</text>
</comment>
<evidence type="ECO:0000256" key="4">
    <source>
        <dbReference type="ARBA" id="ARBA00022679"/>
    </source>
</evidence>
<keyword evidence="4 7" id="KW-0808">Transferase</keyword>
<evidence type="ECO:0000256" key="1">
    <source>
        <dbReference type="ARBA" id="ARBA00001933"/>
    </source>
</evidence>
<dbReference type="PROSITE" id="PS00105">
    <property type="entry name" value="AA_TRANSFER_CLASS_1"/>
    <property type="match status" value="1"/>
</dbReference>
<feature type="domain" description="Aminotransferase class I/classII large" evidence="8">
    <location>
        <begin position="44"/>
        <end position="391"/>
    </location>
</feature>
<comment type="cofactor">
    <cofactor evidence="1 7">
        <name>pyridoxal 5'-phosphate</name>
        <dbReference type="ChEBI" id="CHEBI:597326"/>
    </cofactor>
</comment>
<dbReference type="GO" id="GO:0004069">
    <property type="term" value="F:L-aspartate:2-oxoglutarate aminotransferase activity"/>
    <property type="evidence" value="ECO:0007669"/>
    <property type="project" value="UniProtKB-EC"/>
</dbReference>
<comment type="catalytic activity">
    <reaction evidence="6">
        <text>L-aspartate + 2-oxoglutarate = oxaloacetate + L-glutamate</text>
        <dbReference type="Rhea" id="RHEA:21824"/>
        <dbReference type="ChEBI" id="CHEBI:16452"/>
        <dbReference type="ChEBI" id="CHEBI:16810"/>
        <dbReference type="ChEBI" id="CHEBI:29985"/>
        <dbReference type="ChEBI" id="CHEBI:29991"/>
        <dbReference type="EC" id="2.6.1.1"/>
    </reaction>
</comment>
<dbReference type="InterPro" id="IPR015424">
    <property type="entry name" value="PyrdxlP-dep_Trfase"/>
</dbReference>
<keyword evidence="5" id="KW-0663">Pyridoxal phosphate</keyword>
<dbReference type="Gene3D" id="3.90.1150.10">
    <property type="entry name" value="Aspartate Aminotransferase, domain 1"/>
    <property type="match status" value="1"/>
</dbReference>
<dbReference type="SUPFAM" id="SSF53383">
    <property type="entry name" value="PLP-dependent transferases"/>
    <property type="match status" value="1"/>
</dbReference>
<protein>
    <recommendedName>
        <fullName evidence="7">Aminotransferase</fullName>
        <ecNumber evidence="7">2.6.1.-</ecNumber>
    </recommendedName>
</protein>
<reference evidence="9 10" key="1">
    <citation type="submission" date="2015-11" db="EMBL/GenBank/DDBJ databases">
        <title>Draft genome sequence of Paramesorhizobium deserti A-3-E, a strain highly resistant to diverse beta-lactam antibiotics.</title>
        <authorList>
            <person name="Lv R."/>
            <person name="Yang X."/>
            <person name="Fang N."/>
            <person name="Guo J."/>
            <person name="Luo X."/>
            <person name="Peng F."/>
            <person name="Yang R."/>
            <person name="Cui Y."/>
            <person name="Fang C."/>
            <person name="Song Y."/>
        </authorList>
    </citation>
    <scope>NUCLEOTIDE SEQUENCE [LARGE SCALE GENOMIC DNA]</scope>
    <source>
        <strain evidence="9 10">A-3-E</strain>
    </source>
</reference>
<proteinExistence type="inferred from homology"/>
<dbReference type="InterPro" id="IPR050596">
    <property type="entry name" value="AspAT/PAT-like"/>
</dbReference>